<evidence type="ECO:0000313" key="4">
    <source>
        <dbReference type="Proteomes" id="UP000076407"/>
    </source>
</evidence>
<dbReference type="Gene3D" id="3.30.890.10">
    <property type="entry name" value="Methyl-cpg-binding Protein 2, Chain A"/>
    <property type="match status" value="1"/>
</dbReference>
<feature type="compositionally biased region" description="Acidic residues" evidence="1">
    <location>
        <begin position="60"/>
        <end position="76"/>
    </location>
</feature>
<feature type="compositionally biased region" description="Polar residues" evidence="1">
    <location>
        <begin position="502"/>
        <end position="513"/>
    </location>
</feature>
<feature type="region of interest" description="Disordered" evidence="1">
    <location>
        <begin position="60"/>
        <end position="83"/>
    </location>
</feature>
<accession>A0A182X850</accession>
<evidence type="ECO:0000313" key="3">
    <source>
        <dbReference type="EnsemblMetazoa" id="AQUA005986-PA"/>
    </source>
</evidence>
<feature type="region of interest" description="Disordered" evidence="1">
    <location>
        <begin position="166"/>
        <end position="189"/>
    </location>
</feature>
<evidence type="ECO:0000256" key="1">
    <source>
        <dbReference type="SAM" id="MobiDB-lite"/>
    </source>
</evidence>
<protein>
    <recommendedName>
        <fullName evidence="2">MBD domain-containing protein</fullName>
    </recommendedName>
</protein>
<dbReference type="Gene3D" id="3.80.10.10">
    <property type="entry name" value="Ribonuclease Inhibitor"/>
    <property type="match status" value="1"/>
</dbReference>
<dbReference type="SUPFAM" id="SSF52047">
    <property type="entry name" value="RNI-like"/>
    <property type="match status" value="1"/>
</dbReference>
<dbReference type="InterPro" id="IPR052283">
    <property type="entry name" value="GenomicStab_NeuMorph_Reg"/>
</dbReference>
<dbReference type="PROSITE" id="PS50982">
    <property type="entry name" value="MBD"/>
    <property type="match status" value="1"/>
</dbReference>
<feature type="region of interest" description="Disordered" evidence="1">
    <location>
        <begin position="1"/>
        <end position="43"/>
    </location>
</feature>
<dbReference type="Pfam" id="PF12937">
    <property type="entry name" value="F-box-like"/>
    <property type="match status" value="1"/>
</dbReference>
<dbReference type="Pfam" id="PF01429">
    <property type="entry name" value="MBD"/>
    <property type="match status" value="1"/>
</dbReference>
<feature type="region of interest" description="Disordered" evidence="1">
    <location>
        <begin position="202"/>
        <end position="287"/>
    </location>
</feature>
<proteinExistence type="predicted"/>
<sequence length="955" mass="103759">MADEQGLQQGETLAGGMLQQQHNQQHPDEEEEEEAGSLNVRPNVGIKRRYSELMCESDEDDFAGFDEDAASSENEMDTGSSAIGENNKSLVKRKINVPINTQDDIYKVPFKYGWKRELVYRANMDGNSKDKGEVYYITPNGKKLRTRNDIVSALHDDLTMDNFTFAKEPVGGTPDEETISNVPKRSMPGAAHSMALDTSADLGKRVPKPKMPKGASPPPPSSYAKTNSLSLTPLSKSFASNVENSPKTNPVSANALGSTGGQRSRTQGATGSMKGNENSGITGKQAKLAGKNRVETCTIQCIPAMGMIPQLQCMVCYCMYHPECVSATTAEALARRFTCKSCMEDSIAAEQQQQQTYKESFGNFGMINNNGNSSISATKPLLTSNNGEALTSKPAVKSAHSSGPVAATKEKTKRAQLQSAGLKADVPPVNTSTGTCGQINSSTKDIPPQDVLVIGSHEYVVVPKGKATAVKSKKSSAKPTNPQPQVAIKFPDDARKMGNNAGGASTNAKSANCGNDRISDDDTSSPVGGGGQMRNSSTAAQNGSGRDPSNFLSDVSAGYTCLMLSFNYLKVQELLRACSVCRMWNHLGNHPRFWETVRMKNSYISDWAGMIAKLRKNGTKHLDLRKVLNVGSNDEMWQSFNDHIGQADQIEVIDLCRCSSTVVGNLLRSNPNLRVVNALAIKNDPIDFVNFEHGANLEELRLKSSAAISLEGDLHQLAALRNLKHLSLTSISKLGSTSIEALGSLVLLESLELGECTEMGSNLANVLSNLTALKRLRIEKGQENFDMFTILNGIARVKSLTQLELINCDVKMGFDRHISNCTNVRKLLLIPTYVSQSAATNRMVLKGIIKLHQTLETVVWAITVELLRVTELYIDANVEDAENQMGGSIPILKPVPGSDDPPSAIGSQLDLPEEVEIVPLKRVQTILKRKVPNTKFQILKIPFNNTWKQTMCDLV</sequence>
<dbReference type="InterPro" id="IPR001810">
    <property type="entry name" value="F-box_dom"/>
</dbReference>
<feature type="compositionally biased region" description="Polar residues" evidence="1">
    <location>
        <begin position="223"/>
        <end position="282"/>
    </location>
</feature>
<keyword evidence="4" id="KW-1185">Reference proteome</keyword>
<name>A0A182X850_ANOQN</name>
<dbReference type="Proteomes" id="UP000076407">
    <property type="component" value="Unassembled WGS sequence"/>
</dbReference>
<dbReference type="VEuPathDB" id="VectorBase:AQUA005986"/>
<dbReference type="PANTHER" id="PTHR15739:SF5">
    <property type="entry name" value="LD23158P"/>
    <property type="match status" value="1"/>
</dbReference>
<evidence type="ECO:0000259" key="2">
    <source>
        <dbReference type="PROSITE" id="PS50982"/>
    </source>
</evidence>
<feature type="compositionally biased region" description="Polar residues" evidence="1">
    <location>
        <begin position="533"/>
        <end position="544"/>
    </location>
</feature>
<organism evidence="3 4">
    <name type="scientific">Anopheles quadriannulatus</name>
    <name type="common">Mosquito</name>
    <dbReference type="NCBI Taxonomy" id="34691"/>
    <lineage>
        <taxon>Eukaryota</taxon>
        <taxon>Metazoa</taxon>
        <taxon>Ecdysozoa</taxon>
        <taxon>Arthropoda</taxon>
        <taxon>Hexapoda</taxon>
        <taxon>Insecta</taxon>
        <taxon>Pterygota</taxon>
        <taxon>Neoptera</taxon>
        <taxon>Endopterygota</taxon>
        <taxon>Diptera</taxon>
        <taxon>Nematocera</taxon>
        <taxon>Culicoidea</taxon>
        <taxon>Culicidae</taxon>
        <taxon>Anophelinae</taxon>
        <taxon>Anopheles</taxon>
    </lineage>
</organism>
<dbReference type="CDD" id="cd00122">
    <property type="entry name" value="MBD"/>
    <property type="match status" value="1"/>
</dbReference>
<dbReference type="PANTHER" id="PTHR15739">
    <property type="entry name" value="ZINC FINGER PROTEIN"/>
    <property type="match status" value="1"/>
</dbReference>
<dbReference type="SUPFAM" id="SSF54171">
    <property type="entry name" value="DNA-binding domain"/>
    <property type="match status" value="1"/>
</dbReference>
<feature type="compositionally biased region" description="Polar residues" evidence="1">
    <location>
        <begin position="1"/>
        <end position="11"/>
    </location>
</feature>
<dbReference type="EnsemblMetazoa" id="AQUA005986-RA">
    <property type="protein sequence ID" value="AQUA005986-PA"/>
    <property type="gene ID" value="AQUA005986"/>
</dbReference>
<dbReference type="AlphaFoldDB" id="A0A182X850"/>
<dbReference type="InterPro" id="IPR032675">
    <property type="entry name" value="LRR_dom_sf"/>
</dbReference>
<dbReference type="STRING" id="34691.A0A182X850"/>
<dbReference type="GO" id="GO:0003677">
    <property type="term" value="F:DNA binding"/>
    <property type="evidence" value="ECO:0007669"/>
    <property type="project" value="InterPro"/>
</dbReference>
<reference evidence="3" key="1">
    <citation type="submission" date="2020-05" db="UniProtKB">
        <authorList>
            <consortium name="EnsemblMetazoa"/>
        </authorList>
    </citation>
    <scope>IDENTIFICATION</scope>
    <source>
        <strain evidence="3">SANGQUA</strain>
    </source>
</reference>
<feature type="region of interest" description="Disordered" evidence="1">
    <location>
        <begin position="493"/>
        <end position="548"/>
    </location>
</feature>
<dbReference type="Gene3D" id="1.20.1280.50">
    <property type="match status" value="1"/>
</dbReference>
<feature type="region of interest" description="Disordered" evidence="1">
    <location>
        <begin position="386"/>
        <end position="410"/>
    </location>
</feature>
<dbReference type="SMART" id="SM00391">
    <property type="entry name" value="MBD"/>
    <property type="match status" value="1"/>
</dbReference>
<feature type="domain" description="MBD" evidence="2">
    <location>
        <begin position="100"/>
        <end position="170"/>
    </location>
</feature>
<dbReference type="InterPro" id="IPR001739">
    <property type="entry name" value="Methyl_CpG_DNA-bd"/>
</dbReference>
<dbReference type="InterPro" id="IPR016177">
    <property type="entry name" value="DNA-bd_dom_sf"/>
</dbReference>